<dbReference type="Proteomes" id="UP001432027">
    <property type="component" value="Unassembled WGS sequence"/>
</dbReference>
<evidence type="ECO:0000313" key="3">
    <source>
        <dbReference type="Proteomes" id="UP001432027"/>
    </source>
</evidence>
<comment type="caution">
    <text evidence="2">The sequence shown here is derived from an EMBL/GenBank/DDBJ whole genome shotgun (WGS) entry which is preliminary data.</text>
</comment>
<accession>A0AAV5SL22</accession>
<reference evidence="2" key="1">
    <citation type="submission" date="2023-10" db="EMBL/GenBank/DDBJ databases">
        <title>Genome assembly of Pristionchus species.</title>
        <authorList>
            <person name="Yoshida K."/>
            <person name="Sommer R.J."/>
        </authorList>
    </citation>
    <scope>NUCLEOTIDE SEQUENCE</scope>
    <source>
        <strain evidence="2">RS0144</strain>
    </source>
</reference>
<evidence type="ECO:0000313" key="2">
    <source>
        <dbReference type="EMBL" id="GMS83297.1"/>
    </source>
</evidence>
<feature type="domain" description="F-box" evidence="1">
    <location>
        <begin position="23"/>
        <end position="47"/>
    </location>
</feature>
<keyword evidence="3" id="KW-1185">Reference proteome</keyword>
<proteinExistence type="predicted"/>
<dbReference type="InterPro" id="IPR001810">
    <property type="entry name" value="F-box_dom"/>
</dbReference>
<dbReference type="InterPro" id="IPR036047">
    <property type="entry name" value="F-box-like_dom_sf"/>
</dbReference>
<gene>
    <name evidence="2" type="ORF">PENTCL1PPCAC_5472</name>
</gene>
<feature type="non-terminal residue" evidence="2">
    <location>
        <position position="1"/>
    </location>
</feature>
<dbReference type="Pfam" id="PF00646">
    <property type="entry name" value="F-box"/>
    <property type="match status" value="1"/>
</dbReference>
<evidence type="ECO:0000259" key="1">
    <source>
        <dbReference type="Pfam" id="PF00646"/>
    </source>
</evidence>
<sequence length="91" mass="10610">LSPVMTRSRKRILDEENKTPVGILSLPIEFILHIFSYLPIADRMNARVNTRLIEVEKTGKFTTPKLHIEPRCQCRRANSWRSGSDPTRLHR</sequence>
<protein>
    <recommendedName>
        <fullName evidence="1">F-box domain-containing protein</fullName>
    </recommendedName>
</protein>
<dbReference type="AlphaFoldDB" id="A0AAV5SL22"/>
<organism evidence="2 3">
    <name type="scientific">Pristionchus entomophagus</name>
    <dbReference type="NCBI Taxonomy" id="358040"/>
    <lineage>
        <taxon>Eukaryota</taxon>
        <taxon>Metazoa</taxon>
        <taxon>Ecdysozoa</taxon>
        <taxon>Nematoda</taxon>
        <taxon>Chromadorea</taxon>
        <taxon>Rhabditida</taxon>
        <taxon>Rhabditina</taxon>
        <taxon>Diplogasteromorpha</taxon>
        <taxon>Diplogasteroidea</taxon>
        <taxon>Neodiplogasteridae</taxon>
        <taxon>Pristionchus</taxon>
    </lineage>
</organism>
<dbReference type="SUPFAM" id="SSF81383">
    <property type="entry name" value="F-box domain"/>
    <property type="match status" value="1"/>
</dbReference>
<name>A0AAV5SL22_9BILA</name>
<dbReference type="EMBL" id="BTSX01000002">
    <property type="protein sequence ID" value="GMS83297.1"/>
    <property type="molecule type" value="Genomic_DNA"/>
</dbReference>
<feature type="non-terminal residue" evidence="2">
    <location>
        <position position="91"/>
    </location>
</feature>
<dbReference type="Gene3D" id="1.20.1280.50">
    <property type="match status" value="1"/>
</dbReference>